<gene>
    <name evidence="2" type="ORF">GCM10011395_01390</name>
</gene>
<feature type="compositionally biased region" description="Pro residues" evidence="1">
    <location>
        <begin position="24"/>
        <end position="45"/>
    </location>
</feature>
<evidence type="ECO:0000313" key="3">
    <source>
        <dbReference type="Proteomes" id="UP000618591"/>
    </source>
</evidence>
<dbReference type="Proteomes" id="UP000618591">
    <property type="component" value="Unassembled WGS sequence"/>
</dbReference>
<reference evidence="3" key="1">
    <citation type="journal article" date="2019" name="Int. J. Syst. Evol. Microbiol.">
        <title>The Global Catalogue of Microorganisms (GCM) 10K type strain sequencing project: providing services to taxonomists for standard genome sequencing and annotation.</title>
        <authorList>
            <consortium name="The Broad Institute Genomics Platform"/>
            <consortium name="The Broad Institute Genome Sequencing Center for Infectious Disease"/>
            <person name="Wu L."/>
            <person name="Ma J."/>
        </authorList>
    </citation>
    <scope>NUCLEOTIDE SEQUENCE [LARGE SCALE GENOMIC DNA]</scope>
    <source>
        <strain evidence="3">CGMCC 1.10106</strain>
    </source>
</reference>
<organism evidence="2 3">
    <name type="scientific">Sphingomonas psychrolutea</name>
    <dbReference type="NCBI Taxonomy" id="1259676"/>
    <lineage>
        <taxon>Bacteria</taxon>
        <taxon>Pseudomonadati</taxon>
        <taxon>Pseudomonadota</taxon>
        <taxon>Alphaproteobacteria</taxon>
        <taxon>Sphingomonadales</taxon>
        <taxon>Sphingomonadaceae</taxon>
        <taxon>Sphingomonas</taxon>
    </lineage>
</organism>
<dbReference type="PROSITE" id="PS51257">
    <property type="entry name" value="PROKAR_LIPOPROTEIN"/>
    <property type="match status" value="1"/>
</dbReference>
<proteinExistence type="predicted"/>
<dbReference type="EMBL" id="BMDW01000001">
    <property type="protein sequence ID" value="GGA34754.1"/>
    <property type="molecule type" value="Genomic_DNA"/>
</dbReference>
<evidence type="ECO:0008006" key="4">
    <source>
        <dbReference type="Google" id="ProtNLM"/>
    </source>
</evidence>
<evidence type="ECO:0000313" key="2">
    <source>
        <dbReference type="EMBL" id="GGA34754.1"/>
    </source>
</evidence>
<keyword evidence="3" id="KW-1185">Reference proteome</keyword>
<accession>A0ABQ1G1E0</accession>
<name>A0ABQ1G1E0_9SPHN</name>
<evidence type="ECO:0000256" key="1">
    <source>
        <dbReference type="SAM" id="MobiDB-lite"/>
    </source>
</evidence>
<sequence length="175" mass="18344">MRLTFAPLAVLAATLFISGCVSPPAPPRPAPEPVAPPRSTPPVSPKPQGADWRDWAVTPGDWAYRADTRGSTAVFGAARGDALLTLHCDRTAGMVYLSRSGAVAAPLTLRTSSLERTVPVQPSGASVSATLTARDPLLDAMAFSRGRFIVEQPGATTLVVPAWAEVARVIEDCRG</sequence>
<feature type="region of interest" description="Disordered" evidence="1">
    <location>
        <begin position="24"/>
        <end position="52"/>
    </location>
</feature>
<comment type="caution">
    <text evidence="2">The sequence shown here is derived from an EMBL/GenBank/DDBJ whole genome shotgun (WGS) entry which is preliminary data.</text>
</comment>
<protein>
    <recommendedName>
        <fullName evidence="4">Lipoprotein</fullName>
    </recommendedName>
</protein>
<dbReference type="RefSeq" id="WP_188444849.1">
    <property type="nucleotide sequence ID" value="NZ_BMDW01000001.1"/>
</dbReference>